<feature type="chain" id="PRO_5024312597" evidence="5">
    <location>
        <begin position="25"/>
        <end position="303"/>
    </location>
</feature>
<dbReference type="AlphaFoldDB" id="A0A5K7Z779"/>
<evidence type="ECO:0000256" key="5">
    <source>
        <dbReference type="SAM" id="SignalP"/>
    </source>
</evidence>
<dbReference type="InterPro" id="IPR050492">
    <property type="entry name" value="Bact_metal-bind_prot9"/>
</dbReference>
<dbReference type="KEGG" id="dwd:DSCW_42950"/>
<organism evidence="6 7">
    <name type="scientific">Desulfosarcina widdelii</name>
    <dbReference type="NCBI Taxonomy" id="947919"/>
    <lineage>
        <taxon>Bacteria</taxon>
        <taxon>Pseudomonadati</taxon>
        <taxon>Thermodesulfobacteriota</taxon>
        <taxon>Desulfobacteria</taxon>
        <taxon>Desulfobacterales</taxon>
        <taxon>Desulfosarcinaceae</taxon>
        <taxon>Desulfosarcina</taxon>
    </lineage>
</organism>
<dbReference type="Gene3D" id="3.40.50.1980">
    <property type="entry name" value="Nitrogenase molybdenum iron protein domain"/>
    <property type="match status" value="2"/>
</dbReference>
<dbReference type="Pfam" id="PF01297">
    <property type="entry name" value="ZnuA"/>
    <property type="match status" value="1"/>
</dbReference>
<reference evidence="6 7" key="1">
    <citation type="submission" date="2019-11" db="EMBL/GenBank/DDBJ databases">
        <title>Comparative genomics of hydrocarbon-degrading Desulfosarcina strains.</title>
        <authorList>
            <person name="Watanabe M."/>
            <person name="Kojima H."/>
            <person name="Fukui M."/>
        </authorList>
    </citation>
    <scope>NUCLEOTIDE SEQUENCE [LARGE SCALE GENOMIC DNA]</scope>
    <source>
        <strain evidence="6 7">PP31</strain>
    </source>
</reference>
<evidence type="ECO:0000256" key="1">
    <source>
        <dbReference type="ARBA" id="ARBA00011028"/>
    </source>
</evidence>
<keyword evidence="7" id="KW-1185">Reference proteome</keyword>
<keyword evidence="2" id="KW-0813">Transport</keyword>
<feature type="signal peptide" evidence="5">
    <location>
        <begin position="1"/>
        <end position="24"/>
    </location>
</feature>
<sequence>MNRTFFNFLSIICMLFGFASTAAADDKLPVFVSIVPQKFFVQQIGKDLVDVQAMVQPGASPATYEPKPRQMAALSKAKIYFSIGVPFENVWLNKIAAANPQMSLVHTDDGIEKIAMGGHHHHDDHAGKDQEEKHHGDDHEHAGLDPHIWLSPPLVEVQARTITTALQTADPAHRDLYDANFRDFVGRIDQLDNELRQTLAGKSGMSFMVFHPAWGYFAHAYGLRQLPVEVEGKDPKPAQLQALIENAREHDIRVVFVQPQFSTKSAELIAREIGGQVVAANPLAEDWMANLRQVADKFKAALK</sequence>
<dbReference type="EMBL" id="AP021875">
    <property type="protein sequence ID" value="BBO76878.1"/>
    <property type="molecule type" value="Genomic_DNA"/>
</dbReference>
<dbReference type="Proteomes" id="UP000427769">
    <property type="component" value="Chromosome"/>
</dbReference>
<feature type="region of interest" description="Disordered" evidence="4">
    <location>
        <begin position="115"/>
        <end position="145"/>
    </location>
</feature>
<comment type="similarity">
    <text evidence="1">Belongs to the bacterial solute-binding protein 9 family.</text>
</comment>
<evidence type="ECO:0000256" key="4">
    <source>
        <dbReference type="SAM" id="MobiDB-lite"/>
    </source>
</evidence>
<gene>
    <name evidence="6" type="ORF">DSCW_42950</name>
</gene>
<evidence type="ECO:0000313" key="6">
    <source>
        <dbReference type="EMBL" id="BBO76878.1"/>
    </source>
</evidence>
<dbReference type="RefSeq" id="WP_155305680.1">
    <property type="nucleotide sequence ID" value="NZ_AP021875.1"/>
</dbReference>
<proteinExistence type="inferred from homology"/>
<dbReference type="OrthoDB" id="9810636at2"/>
<feature type="compositionally biased region" description="Basic and acidic residues" evidence="4">
    <location>
        <begin position="121"/>
        <end position="144"/>
    </location>
</feature>
<dbReference type="InterPro" id="IPR006127">
    <property type="entry name" value="ZnuA-like"/>
</dbReference>
<evidence type="ECO:0000256" key="2">
    <source>
        <dbReference type="ARBA" id="ARBA00022448"/>
    </source>
</evidence>
<evidence type="ECO:0000256" key="3">
    <source>
        <dbReference type="ARBA" id="ARBA00022729"/>
    </source>
</evidence>
<dbReference type="GO" id="GO:0030001">
    <property type="term" value="P:metal ion transport"/>
    <property type="evidence" value="ECO:0007669"/>
    <property type="project" value="InterPro"/>
</dbReference>
<dbReference type="PANTHER" id="PTHR42953">
    <property type="entry name" value="HIGH-AFFINITY ZINC UPTAKE SYSTEM PROTEIN ZNUA-RELATED"/>
    <property type="match status" value="1"/>
</dbReference>
<dbReference type="PANTHER" id="PTHR42953:SF3">
    <property type="entry name" value="HIGH-AFFINITY ZINC UPTAKE SYSTEM PROTEIN ZNUA"/>
    <property type="match status" value="1"/>
</dbReference>
<dbReference type="SUPFAM" id="SSF53807">
    <property type="entry name" value="Helical backbone' metal receptor"/>
    <property type="match status" value="1"/>
</dbReference>
<protein>
    <submittedName>
        <fullName evidence="6">Cation ABC transporter substrate-binding protein</fullName>
    </submittedName>
</protein>
<evidence type="ECO:0000313" key="7">
    <source>
        <dbReference type="Proteomes" id="UP000427769"/>
    </source>
</evidence>
<dbReference type="GO" id="GO:0046872">
    <property type="term" value="F:metal ion binding"/>
    <property type="evidence" value="ECO:0007669"/>
    <property type="project" value="InterPro"/>
</dbReference>
<name>A0A5K7Z779_9BACT</name>
<keyword evidence="3 5" id="KW-0732">Signal</keyword>
<accession>A0A5K7Z779</accession>